<dbReference type="Proteomes" id="UP000518315">
    <property type="component" value="Unassembled WGS sequence"/>
</dbReference>
<evidence type="ECO:0008006" key="3">
    <source>
        <dbReference type="Google" id="ProtNLM"/>
    </source>
</evidence>
<evidence type="ECO:0000313" key="1">
    <source>
        <dbReference type="EMBL" id="MBB3139140.1"/>
    </source>
</evidence>
<evidence type="ECO:0000313" key="2">
    <source>
        <dbReference type="Proteomes" id="UP000518315"/>
    </source>
</evidence>
<dbReference type="SUPFAM" id="SSF52200">
    <property type="entry name" value="Toll/Interleukin receptor TIR domain"/>
    <property type="match status" value="1"/>
</dbReference>
<name>A0A7W5BU91_9HYPH</name>
<dbReference type="InterPro" id="IPR035897">
    <property type="entry name" value="Toll_tir_struct_dom_sf"/>
</dbReference>
<organism evidence="1 2">
    <name type="scientific">Rhizobium pisi</name>
    <dbReference type="NCBI Taxonomy" id="574561"/>
    <lineage>
        <taxon>Bacteria</taxon>
        <taxon>Pseudomonadati</taxon>
        <taxon>Pseudomonadota</taxon>
        <taxon>Alphaproteobacteria</taxon>
        <taxon>Hyphomicrobiales</taxon>
        <taxon>Rhizobiaceae</taxon>
        <taxon>Rhizobium/Agrobacterium group</taxon>
        <taxon>Rhizobium</taxon>
    </lineage>
</organism>
<protein>
    <recommendedName>
        <fullName evidence="3">TIR domain-containing protein</fullName>
    </recommendedName>
</protein>
<comment type="caution">
    <text evidence="1">The sequence shown here is derived from an EMBL/GenBank/DDBJ whole genome shotgun (WGS) entry which is preliminary data.</text>
</comment>
<keyword evidence="2" id="KW-1185">Reference proteome</keyword>
<proteinExistence type="predicted"/>
<dbReference type="AlphaFoldDB" id="A0A7W5BU91"/>
<dbReference type="EMBL" id="JACHXH010000060">
    <property type="protein sequence ID" value="MBB3139140.1"/>
    <property type="molecule type" value="Genomic_DNA"/>
</dbReference>
<sequence>MVSLRLALSNPTLPEITDGYEIQLHHSMGHDRFFDVYDIPPGLRFQKVLLSKIKVSAVIAIHTDSFSSREWCRREIIEAKRHNRPLVIANCISDKDERGFPYLGNVPIVRLDDENSNRVDIVIRALLDEILRDFLWKCRVELMRPNKKKPRVIFLPRPPELISLAALIPAAEGRRSIIVYPDPPLGAEEERLFHAIAPKIRLRSATEWLAGVVR</sequence>
<accession>A0A7W5BU91</accession>
<dbReference type="Gene3D" id="3.40.50.10140">
    <property type="entry name" value="Toll/interleukin-1 receptor homology (TIR) domain"/>
    <property type="match status" value="1"/>
</dbReference>
<reference evidence="1 2" key="1">
    <citation type="submission" date="2020-08" db="EMBL/GenBank/DDBJ databases">
        <title>Genomic Encyclopedia of Type Strains, Phase III (KMG-III): the genomes of soil and plant-associated and newly described type strains.</title>
        <authorList>
            <person name="Whitman W."/>
        </authorList>
    </citation>
    <scope>NUCLEOTIDE SEQUENCE [LARGE SCALE GENOMIC DNA]</scope>
    <source>
        <strain evidence="1 2">CECT 4113</strain>
    </source>
</reference>
<gene>
    <name evidence="1" type="ORF">FHS26_006926</name>
</gene>